<dbReference type="GO" id="GO:0004479">
    <property type="term" value="F:methionyl-tRNA formyltransferase activity"/>
    <property type="evidence" value="ECO:0007669"/>
    <property type="project" value="UniProtKB-EC"/>
</dbReference>
<protein>
    <recommendedName>
        <fullName evidence="2">methionyl-tRNA formyltransferase</fullName>
        <ecNumber evidence="2">2.1.2.9</ecNumber>
    </recommendedName>
</protein>
<dbReference type="InterPro" id="IPR036477">
    <property type="entry name" value="Formyl_transf_N_sf"/>
</dbReference>
<organism evidence="7 8">
    <name type="scientific">Candidatus Anaerobiospirillum merdipullorum</name>
    <dbReference type="NCBI Taxonomy" id="2838450"/>
    <lineage>
        <taxon>Bacteria</taxon>
        <taxon>Pseudomonadati</taxon>
        <taxon>Pseudomonadota</taxon>
        <taxon>Gammaproteobacteria</taxon>
        <taxon>Aeromonadales</taxon>
        <taxon>Succinivibrionaceae</taxon>
        <taxon>Anaerobiospirillum</taxon>
    </lineage>
</organism>
<name>A0A9E2KPC9_9GAMM</name>
<feature type="domain" description="Formyl transferase C-terminal" evidence="6">
    <location>
        <begin position="130"/>
        <end position="225"/>
    </location>
</feature>
<proteinExistence type="inferred from homology"/>
<evidence type="ECO:0000259" key="5">
    <source>
        <dbReference type="Pfam" id="PF00551"/>
    </source>
</evidence>
<evidence type="ECO:0000313" key="8">
    <source>
        <dbReference type="Proteomes" id="UP000824150"/>
    </source>
</evidence>
<gene>
    <name evidence="7" type="primary">fmt</name>
    <name evidence="7" type="ORF">IAA31_06630</name>
</gene>
<dbReference type="PANTHER" id="PTHR11138:SF5">
    <property type="entry name" value="METHIONYL-TRNA FORMYLTRANSFERASE, MITOCHONDRIAL"/>
    <property type="match status" value="1"/>
</dbReference>
<accession>A0A9E2KPC9</accession>
<dbReference type="InterPro" id="IPR005793">
    <property type="entry name" value="Formyl_trans_C"/>
</dbReference>
<dbReference type="NCBIfam" id="TIGR00460">
    <property type="entry name" value="fmt"/>
    <property type="match status" value="1"/>
</dbReference>
<dbReference type="EC" id="2.1.2.9" evidence="2"/>
<reference evidence="7" key="2">
    <citation type="submission" date="2021-04" db="EMBL/GenBank/DDBJ databases">
        <authorList>
            <person name="Gilroy R."/>
        </authorList>
    </citation>
    <scope>NUCLEOTIDE SEQUENCE</scope>
    <source>
        <strain evidence="7">687</strain>
    </source>
</reference>
<dbReference type="AlphaFoldDB" id="A0A9E2KPC9"/>
<dbReference type="SUPFAM" id="SSF50486">
    <property type="entry name" value="FMT C-terminal domain-like"/>
    <property type="match status" value="1"/>
</dbReference>
<comment type="caution">
    <text evidence="7">The sequence shown here is derived from an EMBL/GenBank/DDBJ whole genome shotgun (WGS) entry which is preliminary data.</text>
</comment>
<dbReference type="SUPFAM" id="SSF53328">
    <property type="entry name" value="Formyltransferase"/>
    <property type="match status" value="1"/>
</dbReference>
<feature type="non-terminal residue" evidence="7">
    <location>
        <position position="1"/>
    </location>
</feature>
<keyword evidence="4" id="KW-0648">Protein biosynthesis</keyword>
<evidence type="ECO:0000256" key="3">
    <source>
        <dbReference type="ARBA" id="ARBA00022679"/>
    </source>
</evidence>
<dbReference type="EMBL" id="JAHLFG010000070">
    <property type="protein sequence ID" value="MBU3827146.1"/>
    <property type="molecule type" value="Genomic_DNA"/>
</dbReference>
<dbReference type="GO" id="GO:0005829">
    <property type="term" value="C:cytosol"/>
    <property type="evidence" value="ECO:0007669"/>
    <property type="project" value="TreeGrafter"/>
</dbReference>
<evidence type="ECO:0000256" key="1">
    <source>
        <dbReference type="ARBA" id="ARBA00010699"/>
    </source>
</evidence>
<feature type="domain" description="Formyl transferase N-terminal" evidence="5">
    <location>
        <begin position="3"/>
        <end position="107"/>
    </location>
</feature>
<comment type="similarity">
    <text evidence="1">Belongs to the Fmt family.</text>
</comment>
<dbReference type="Proteomes" id="UP000824150">
    <property type="component" value="Unassembled WGS sequence"/>
</dbReference>
<dbReference type="InterPro" id="IPR005794">
    <property type="entry name" value="Fmt"/>
</dbReference>
<reference evidence="7" key="1">
    <citation type="journal article" date="2021" name="PeerJ">
        <title>Extensive microbial diversity within the chicken gut microbiome revealed by metagenomics and culture.</title>
        <authorList>
            <person name="Gilroy R."/>
            <person name="Ravi A."/>
            <person name="Getino M."/>
            <person name="Pursley I."/>
            <person name="Horton D.L."/>
            <person name="Alikhan N.F."/>
            <person name="Baker D."/>
            <person name="Gharbi K."/>
            <person name="Hall N."/>
            <person name="Watson M."/>
            <person name="Adriaenssens E.M."/>
            <person name="Foster-Nyarko E."/>
            <person name="Jarju S."/>
            <person name="Secka A."/>
            <person name="Antonio M."/>
            <person name="Oren A."/>
            <person name="Chaudhuri R.R."/>
            <person name="La Ragione R."/>
            <person name="Hildebrand F."/>
            <person name="Pallen M.J."/>
        </authorList>
    </citation>
    <scope>NUCLEOTIDE SEQUENCE</scope>
    <source>
        <strain evidence="7">687</strain>
    </source>
</reference>
<dbReference type="InterPro" id="IPR041711">
    <property type="entry name" value="Met-tRNA-FMT_N"/>
</dbReference>
<dbReference type="CDD" id="cd08704">
    <property type="entry name" value="Met_tRNA_FMT_C"/>
    <property type="match status" value="1"/>
</dbReference>
<sequence>FVALKADVAIVVAYGLLLPKAVFAAPRCGSINVHGSLLPRWRGAAPIQRALLSGDKETGVTIMQIAAGLDSGDMLAKAVLPIADDDTAGSLFDKLATLGARTLVEVLPQVLAGTLTATAQDETQVTYAHKLTKDECPLDAHKSATELALQVRGLNPWPVATLSLGEQVCKIFAAQALNERSGAEGSLQADKRGIILNCAQGSLLITSIQAPGKKPCDAAAFARAHAAIFA</sequence>
<dbReference type="Pfam" id="PF00551">
    <property type="entry name" value="Formyl_trans_N"/>
    <property type="match status" value="1"/>
</dbReference>
<dbReference type="Gene3D" id="3.40.50.12230">
    <property type="match status" value="1"/>
</dbReference>
<dbReference type="PANTHER" id="PTHR11138">
    <property type="entry name" value="METHIONYL-TRNA FORMYLTRANSFERASE"/>
    <property type="match status" value="1"/>
</dbReference>
<evidence type="ECO:0000313" key="7">
    <source>
        <dbReference type="EMBL" id="MBU3827146.1"/>
    </source>
</evidence>
<dbReference type="InterPro" id="IPR011034">
    <property type="entry name" value="Formyl_transferase-like_C_sf"/>
</dbReference>
<evidence type="ECO:0000256" key="2">
    <source>
        <dbReference type="ARBA" id="ARBA00012261"/>
    </source>
</evidence>
<dbReference type="InterPro" id="IPR044135">
    <property type="entry name" value="Met-tRNA-FMT_C"/>
</dbReference>
<evidence type="ECO:0000259" key="6">
    <source>
        <dbReference type="Pfam" id="PF02911"/>
    </source>
</evidence>
<evidence type="ECO:0000256" key="4">
    <source>
        <dbReference type="ARBA" id="ARBA00022917"/>
    </source>
</evidence>
<keyword evidence="3 7" id="KW-0808">Transferase</keyword>
<dbReference type="InterPro" id="IPR002376">
    <property type="entry name" value="Formyl_transf_N"/>
</dbReference>
<dbReference type="Pfam" id="PF02911">
    <property type="entry name" value="Formyl_trans_C"/>
    <property type="match status" value="1"/>
</dbReference>
<dbReference type="CDD" id="cd08646">
    <property type="entry name" value="FMT_core_Met-tRNA-FMT_N"/>
    <property type="match status" value="1"/>
</dbReference>